<evidence type="ECO:0000313" key="3">
    <source>
        <dbReference type="Proteomes" id="UP000019426"/>
    </source>
</evidence>
<evidence type="ECO:0008006" key="4">
    <source>
        <dbReference type="Google" id="ProtNLM"/>
    </source>
</evidence>
<keyword evidence="1" id="KW-0472">Membrane</keyword>
<dbReference type="HOGENOM" id="CLU_932866_0_0_9"/>
<dbReference type="OrthoDB" id="1904273at2"/>
<dbReference type="RefSeq" id="WP_044036561.1">
    <property type="nucleotide sequence ID" value="NZ_HG917868.1"/>
</dbReference>
<feature type="transmembrane region" description="Helical" evidence="1">
    <location>
        <begin position="97"/>
        <end position="118"/>
    </location>
</feature>
<dbReference type="PATRIC" id="fig|1216932.3.peg.724"/>
<keyword evidence="3" id="KW-1185">Reference proteome</keyword>
<name>W6RUD9_9CLOT</name>
<evidence type="ECO:0000313" key="2">
    <source>
        <dbReference type="EMBL" id="CDM67903.1"/>
    </source>
</evidence>
<dbReference type="EMBL" id="HG917868">
    <property type="protein sequence ID" value="CDM67903.1"/>
    <property type="molecule type" value="Genomic_DNA"/>
</dbReference>
<dbReference type="KEGG" id="clt:CM240_0738"/>
<evidence type="ECO:0000256" key="1">
    <source>
        <dbReference type="SAM" id="Phobius"/>
    </source>
</evidence>
<keyword evidence="1" id="KW-1133">Transmembrane helix</keyword>
<dbReference type="STRING" id="1216932.CM240_0738"/>
<reference evidence="2 3" key="1">
    <citation type="submission" date="2013-11" db="EMBL/GenBank/DDBJ databases">
        <title>Complete genome sequence of Clostridum sp. M2/40.</title>
        <authorList>
            <person name="Wibberg D."/>
            <person name="Puehler A."/>
            <person name="Schlueter A."/>
        </authorList>
    </citation>
    <scope>NUCLEOTIDE SEQUENCE [LARGE SCALE GENOMIC DNA]</scope>
    <source>
        <strain evidence="3">M2/40</strain>
    </source>
</reference>
<dbReference type="eggNOG" id="COG0811">
    <property type="taxonomic scope" value="Bacteria"/>
</dbReference>
<proteinExistence type="predicted"/>
<feature type="transmembrane region" description="Helical" evidence="1">
    <location>
        <begin position="6"/>
        <end position="30"/>
    </location>
</feature>
<accession>W6RUD9</accession>
<sequence length="298" mass="34086">MFFEQSFIGILICIFIMILAITYITMAILVRKVYFKAVEDINIRKLKKEEGNSILVKETIDTFNEYLKNGIKNINTEALIDEKIPTRICTMENYMKYIISTVIVLGLLGTFIGLTGSIGSIHTVIDKIIVEGGNIDEFLNGISIPLSSMSTAFFTSITGILSSILLRAIAIATYVPYREKYYSLMENYLDNILLAERDSDFERLLLNLTKNMNTAMRNMCDNISGTFEREIQSLSRPINDFKRSVDSLRRVSERNEEATKELSSNIDKYSTAIEGQRLNKFMDDMYRLVGDIDEKNKR</sequence>
<dbReference type="Proteomes" id="UP000019426">
    <property type="component" value="Chromosome M2/40_rep1"/>
</dbReference>
<organism evidence="2 3">
    <name type="scientific">Clostridium bornimense</name>
    <dbReference type="NCBI Taxonomy" id="1216932"/>
    <lineage>
        <taxon>Bacteria</taxon>
        <taxon>Bacillati</taxon>
        <taxon>Bacillota</taxon>
        <taxon>Clostridia</taxon>
        <taxon>Eubacteriales</taxon>
        <taxon>Clostridiaceae</taxon>
        <taxon>Clostridium</taxon>
    </lineage>
</organism>
<feature type="transmembrane region" description="Helical" evidence="1">
    <location>
        <begin position="153"/>
        <end position="175"/>
    </location>
</feature>
<protein>
    <recommendedName>
        <fullName evidence="4">MotA/TolQ/ExbB proton channel domain-containing protein</fullName>
    </recommendedName>
</protein>
<keyword evidence="1" id="KW-0812">Transmembrane</keyword>
<dbReference type="AlphaFoldDB" id="W6RUD9"/>
<gene>
    <name evidence="2" type="ORF">CM240_0738</name>
</gene>